<dbReference type="RefSeq" id="WP_379587168.1">
    <property type="nucleotide sequence ID" value="NZ_JBHSQW010000039.1"/>
</dbReference>
<accession>A0ABW1J6I7</accession>
<comment type="caution">
    <text evidence="1">The sequence shown here is derived from an EMBL/GenBank/DDBJ whole genome shotgun (WGS) entry which is preliminary data.</text>
</comment>
<proteinExistence type="predicted"/>
<reference evidence="2" key="1">
    <citation type="journal article" date="2019" name="Int. J. Syst. Evol. Microbiol.">
        <title>The Global Catalogue of Microorganisms (GCM) 10K type strain sequencing project: providing services to taxonomists for standard genome sequencing and annotation.</title>
        <authorList>
            <consortium name="The Broad Institute Genomics Platform"/>
            <consortium name="The Broad Institute Genome Sequencing Center for Infectious Disease"/>
            <person name="Wu L."/>
            <person name="Ma J."/>
        </authorList>
    </citation>
    <scope>NUCLEOTIDE SEQUENCE [LARGE SCALE GENOMIC DNA]</scope>
    <source>
        <strain evidence="2">CCM 8391</strain>
    </source>
</reference>
<sequence length="129" mass="13366">MLETPAPIVASGALANGAPWTLRIGGTQAECRAQFHLCHLQGGFAEITGPIPDGEQLTSTTCGSTLGRRLFFALSGLEVAVVRLNLVAGPALELAPLHTANDLGVRAFFTLLDGPQTLLYATGVGRPTA</sequence>
<organism evidence="1 2">
    <name type="scientific">Pseudonocardia hispaniensis</name>
    <dbReference type="NCBI Taxonomy" id="904933"/>
    <lineage>
        <taxon>Bacteria</taxon>
        <taxon>Bacillati</taxon>
        <taxon>Actinomycetota</taxon>
        <taxon>Actinomycetes</taxon>
        <taxon>Pseudonocardiales</taxon>
        <taxon>Pseudonocardiaceae</taxon>
        <taxon>Pseudonocardia</taxon>
    </lineage>
</organism>
<dbReference type="Proteomes" id="UP001596302">
    <property type="component" value="Unassembled WGS sequence"/>
</dbReference>
<gene>
    <name evidence="1" type="ORF">ACFQE5_19955</name>
</gene>
<keyword evidence="2" id="KW-1185">Reference proteome</keyword>
<evidence type="ECO:0000313" key="1">
    <source>
        <dbReference type="EMBL" id="MFC5996483.1"/>
    </source>
</evidence>
<evidence type="ECO:0000313" key="2">
    <source>
        <dbReference type="Proteomes" id="UP001596302"/>
    </source>
</evidence>
<protein>
    <submittedName>
        <fullName evidence="1">Uncharacterized protein</fullName>
    </submittedName>
</protein>
<name>A0ABW1J6I7_9PSEU</name>
<dbReference type="EMBL" id="JBHSQW010000039">
    <property type="protein sequence ID" value="MFC5996483.1"/>
    <property type="molecule type" value="Genomic_DNA"/>
</dbReference>